<protein>
    <submittedName>
        <fullName evidence="1">Uncharacterized protein</fullName>
    </submittedName>
</protein>
<dbReference type="Proteomes" id="UP000053766">
    <property type="component" value="Unassembled WGS sequence"/>
</dbReference>
<accession>A0A0D8Y9Q1</accession>
<sequence>MYGIPEGYTDTSPGIGVCIASLFAAKHCGRVINRRIANAASFTPVLNYIEPKKPPVLEDIPIFRRNFPIDWKRNSTTSDHLLSNEIAIEWHKWSPLVARVPPIEVEWLNSQGYCTMEQEYLVNIEGSQTQSPYEFYARPIKKERVHCNKYMIEGIIFITRSYTMIRYCTLIVVFQLLEIML</sequence>
<evidence type="ECO:0000313" key="2">
    <source>
        <dbReference type="Proteomes" id="UP000053766"/>
    </source>
</evidence>
<name>A0A0D8Y9Q1_DICVI</name>
<proteinExistence type="predicted"/>
<gene>
    <name evidence="1" type="ORF">DICVIV_01150</name>
</gene>
<evidence type="ECO:0000313" key="1">
    <source>
        <dbReference type="EMBL" id="KJH52689.1"/>
    </source>
</evidence>
<dbReference type="EMBL" id="KN716161">
    <property type="protein sequence ID" value="KJH52689.1"/>
    <property type="molecule type" value="Genomic_DNA"/>
</dbReference>
<keyword evidence="2" id="KW-1185">Reference proteome</keyword>
<reference evidence="1 2" key="1">
    <citation type="submission" date="2013-11" db="EMBL/GenBank/DDBJ databases">
        <title>Draft genome of the bovine lungworm Dictyocaulus viviparus.</title>
        <authorList>
            <person name="Mitreva M."/>
        </authorList>
    </citation>
    <scope>NUCLEOTIDE SEQUENCE [LARGE SCALE GENOMIC DNA]</scope>
    <source>
        <strain evidence="1 2">HannoverDv2000</strain>
    </source>
</reference>
<dbReference type="AlphaFoldDB" id="A0A0D8Y9Q1"/>
<dbReference type="STRING" id="29172.A0A0D8Y9Q1"/>
<reference evidence="2" key="2">
    <citation type="journal article" date="2016" name="Sci. Rep.">
        <title>Dictyocaulus viviparus genome, variome and transcriptome elucidate lungworm biology and support future intervention.</title>
        <authorList>
            <person name="McNulty S.N."/>
            <person name="Strube C."/>
            <person name="Rosa B.A."/>
            <person name="Martin J.C."/>
            <person name="Tyagi R."/>
            <person name="Choi Y.J."/>
            <person name="Wang Q."/>
            <person name="Hallsworth Pepin K."/>
            <person name="Zhang X."/>
            <person name="Ozersky P."/>
            <person name="Wilson R.K."/>
            <person name="Sternberg P.W."/>
            <person name="Gasser R.B."/>
            <person name="Mitreva M."/>
        </authorList>
    </citation>
    <scope>NUCLEOTIDE SEQUENCE [LARGE SCALE GENOMIC DNA]</scope>
    <source>
        <strain evidence="2">HannoverDv2000</strain>
    </source>
</reference>
<organism evidence="1 2">
    <name type="scientific">Dictyocaulus viviparus</name>
    <name type="common">Bovine lungworm</name>
    <dbReference type="NCBI Taxonomy" id="29172"/>
    <lineage>
        <taxon>Eukaryota</taxon>
        <taxon>Metazoa</taxon>
        <taxon>Ecdysozoa</taxon>
        <taxon>Nematoda</taxon>
        <taxon>Chromadorea</taxon>
        <taxon>Rhabditida</taxon>
        <taxon>Rhabditina</taxon>
        <taxon>Rhabditomorpha</taxon>
        <taxon>Strongyloidea</taxon>
        <taxon>Metastrongylidae</taxon>
        <taxon>Dictyocaulus</taxon>
    </lineage>
</organism>
<dbReference type="OrthoDB" id="5832178at2759"/>